<sequence length="452" mass="52193">MSLQNKIVILGAGIAGISTAYHIQKAQPNREVIIYEKTNDWGGLCGGFFVSSHLGDFWFDNAVHLSFASEEYVQKIFHTSSKPIKHIPICMNYSKGIWLKHPAQNNLFPLSIEEKVLALKDMIDNKNDRNGESINNFEQWLRAQYGDYFTENFPMKYTRKYWTTEAKNLSTTWVGSRFYTPKLDEILQGAMSDNTPNTYYAQEMRYPKEGQYRSFFKSLANQVNIAYNKEAIKIDTHNKVITFSDNSTQSYTTLISTLPIPILVNMIEQTPKSILEDASYLKATSVGIVSLGFSRVNIPKNLWFYIYDEDKLFARVYSPSLKSPANAPKGCSSLQAEIYFSEFKPLEKLTHNQKNIQKFCIEHVINSFVDMGICDKDDIICQDFRILPYGNVIFTHDMEKYRHRVLEYIKNEGIFSCGRFGEWDYLWSNQSFMSGKKITDQITKTLFNTKIS</sequence>
<dbReference type="GO" id="GO:0008767">
    <property type="term" value="F:UDP-galactopyranose mutase activity"/>
    <property type="evidence" value="ECO:0007669"/>
    <property type="project" value="TreeGrafter"/>
</dbReference>
<evidence type="ECO:0000259" key="1">
    <source>
        <dbReference type="Pfam" id="PF01593"/>
    </source>
</evidence>
<protein>
    <submittedName>
        <fullName evidence="2">FAD-dependent oxidoreductase</fullName>
    </submittedName>
</protein>
<gene>
    <name evidence="2" type="ORF">CQA62_05980</name>
</gene>
<dbReference type="GO" id="GO:0005829">
    <property type="term" value="C:cytosol"/>
    <property type="evidence" value="ECO:0007669"/>
    <property type="project" value="TreeGrafter"/>
</dbReference>
<dbReference type="AlphaFoldDB" id="A0A3D8IUG6"/>
<dbReference type="Gene3D" id="3.50.50.60">
    <property type="entry name" value="FAD/NAD(P)-binding domain"/>
    <property type="match status" value="1"/>
</dbReference>
<dbReference type="OrthoDB" id="9769600at2"/>
<accession>A0A3D8IUG6</accession>
<dbReference type="PRINTS" id="PR00419">
    <property type="entry name" value="ADXRDTASE"/>
</dbReference>
<dbReference type="GO" id="GO:0016491">
    <property type="term" value="F:oxidoreductase activity"/>
    <property type="evidence" value="ECO:0007669"/>
    <property type="project" value="InterPro"/>
</dbReference>
<organism evidence="2 3">
    <name type="scientific">Helicobacter cholecystus</name>
    <dbReference type="NCBI Taxonomy" id="45498"/>
    <lineage>
        <taxon>Bacteria</taxon>
        <taxon>Pseudomonadati</taxon>
        <taxon>Campylobacterota</taxon>
        <taxon>Epsilonproteobacteria</taxon>
        <taxon>Campylobacterales</taxon>
        <taxon>Helicobacteraceae</taxon>
        <taxon>Helicobacter</taxon>
    </lineage>
</organism>
<keyword evidence="3" id="KW-1185">Reference proteome</keyword>
<dbReference type="Proteomes" id="UP000257067">
    <property type="component" value="Unassembled WGS sequence"/>
</dbReference>
<dbReference type="InterPro" id="IPR002937">
    <property type="entry name" value="Amino_oxidase"/>
</dbReference>
<feature type="domain" description="Amine oxidase" evidence="1">
    <location>
        <begin position="14"/>
        <end position="308"/>
    </location>
</feature>
<dbReference type="GO" id="GO:0050660">
    <property type="term" value="F:flavin adenine dinucleotide binding"/>
    <property type="evidence" value="ECO:0007669"/>
    <property type="project" value="TreeGrafter"/>
</dbReference>
<dbReference type="EMBL" id="NXLU01000008">
    <property type="protein sequence ID" value="RDU68650.1"/>
    <property type="molecule type" value="Genomic_DNA"/>
</dbReference>
<dbReference type="SUPFAM" id="SSF51905">
    <property type="entry name" value="FAD/NAD(P)-binding domain"/>
    <property type="match status" value="1"/>
</dbReference>
<evidence type="ECO:0000313" key="3">
    <source>
        <dbReference type="Proteomes" id="UP000257067"/>
    </source>
</evidence>
<reference evidence="2 3" key="1">
    <citation type="submission" date="2018-04" db="EMBL/GenBank/DDBJ databases">
        <title>Novel Campyloabacter and Helicobacter Species and Strains.</title>
        <authorList>
            <person name="Mannion A.J."/>
            <person name="Shen Z."/>
            <person name="Fox J.G."/>
        </authorList>
    </citation>
    <scope>NUCLEOTIDE SEQUENCE [LARGE SCALE GENOMIC DNA]</scope>
    <source>
        <strain evidence="2 3">ATCC 700242</strain>
    </source>
</reference>
<dbReference type="InterPro" id="IPR036188">
    <property type="entry name" value="FAD/NAD-bd_sf"/>
</dbReference>
<evidence type="ECO:0000313" key="2">
    <source>
        <dbReference type="EMBL" id="RDU68650.1"/>
    </source>
</evidence>
<dbReference type="PANTHER" id="PTHR21197:SF0">
    <property type="entry name" value="UDP-GALACTOPYRANOSE MUTASE"/>
    <property type="match status" value="1"/>
</dbReference>
<comment type="caution">
    <text evidence="2">The sequence shown here is derived from an EMBL/GenBank/DDBJ whole genome shotgun (WGS) entry which is preliminary data.</text>
</comment>
<dbReference type="RefSeq" id="WP_104724782.1">
    <property type="nucleotide sequence ID" value="NZ_FZNE01000006.1"/>
</dbReference>
<proteinExistence type="predicted"/>
<dbReference type="PANTHER" id="PTHR21197">
    <property type="entry name" value="UDP-GALACTOPYRANOSE MUTASE"/>
    <property type="match status" value="1"/>
</dbReference>
<name>A0A3D8IUG6_9HELI</name>
<dbReference type="Pfam" id="PF01593">
    <property type="entry name" value="Amino_oxidase"/>
    <property type="match status" value="1"/>
</dbReference>